<dbReference type="RefSeq" id="WP_051923177.1">
    <property type="nucleotide sequence ID" value="NZ_CAUPKV010000055.1"/>
</dbReference>
<name>A0A087DGY1_9BIFI</name>
<dbReference type="Pfam" id="PF07687">
    <property type="entry name" value="M20_dimer"/>
    <property type="match status" value="1"/>
</dbReference>
<dbReference type="PANTHER" id="PTHR30575">
    <property type="entry name" value="PEPTIDASE M20"/>
    <property type="match status" value="1"/>
</dbReference>
<dbReference type="GeneID" id="85166991"/>
<dbReference type="STRING" id="158787.BSCA_0836"/>
<feature type="domain" description="Peptidase M20 dimerisation" evidence="3">
    <location>
        <begin position="170"/>
        <end position="260"/>
    </location>
</feature>
<dbReference type="InterPro" id="IPR002933">
    <property type="entry name" value="Peptidase_M20"/>
</dbReference>
<dbReference type="Pfam" id="PF01546">
    <property type="entry name" value="Peptidase_M20"/>
    <property type="match status" value="1"/>
</dbReference>
<dbReference type="AlphaFoldDB" id="A0A087DGY1"/>
<keyword evidence="5" id="KW-1185">Reference proteome</keyword>
<dbReference type="InterPro" id="IPR036264">
    <property type="entry name" value="Bact_exopeptidase_dim_dom"/>
</dbReference>
<dbReference type="InterPro" id="IPR011650">
    <property type="entry name" value="Peptidase_M20_dimer"/>
</dbReference>
<evidence type="ECO:0000313" key="4">
    <source>
        <dbReference type="EMBL" id="KFI94781.1"/>
    </source>
</evidence>
<organism evidence="4 5">
    <name type="scientific">Bifidobacterium scardovii</name>
    <dbReference type="NCBI Taxonomy" id="158787"/>
    <lineage>
        <taxon>Bacteria</taxon>
        <taxon>Bacillati</taxon>
        <taxon>Actinomycetota</taxon>
        <taxon>Actinomycetes</taxon>
        <taxon>Bifidobacteriales</taxon>
        <taxon>Bifidobacteriaceae</taxon>
        <taxon>Bifidobacterium</taxon>
    </lineage>
</organism>
<evidence type="ECO:0000256" key="2">
    <source>
        <dbReference type="SAM" id="MobiDB-lite"/>
    </source>
</evidence>
<dbReference type="NCBIfam" id="TIGR01891">
    <property type="entry name" value="amidohydrolases"/>
    <property type="match status" value="1"/>
</dbReference>
<dbReference type="InterPro" id="IPR052030">
    <property type="entry name" value="Peptidase_M20/M20A_hydrolases"/>
</dbReference>
<protein>
    <recommendedName>
        <fullName evidence="1">Peptidase M20 domain-containing protein 2</fullName>
    </recommendedName>
</protein>
<dbReference type="PIRSF" id="PIRSF037226">
    <property type="entry name" value="Amidohydrolase_ACY1L2_prd"/>
    <property type="match status" value="1"/>
</dbReference>
<dbReference type="Gene3D" id="3.30.70.360">
    <property type="match status" value="1"/>
</dbReference>
<evidence type="ECO:0000256" key="1">
    <source>
        <dbReference type="PIRNR" id="PIRNR037226"/>
    </source>
</evidence>
<evidence type="ECO:0000313" key="5">
    <source>
        <dbReference type="Proteomes" id="UP000029033"/>
    </source>
</evidence>
<dbReference type="SUPFAM" id="SSF53187">
    <property type="entry name" value="Zn-dependent exopeptidases"/>
    <property type="match status" value="1"/>
</dbReference>
<dbReference type="EMBL" id="JGZO01000006">
    <property type="protein sequence ID" value="KFI94781.1"/>
    <property type="molecule type" value="Genomic_DNA"/>
</dbReference>
<dbReference type="GO" id="GO:0016805">
    <property type="term" value="F:dipeptidase activity"/>
    <property type="evidence" value="ECO:0007669"/>
    <property type="project" value="InterPro"/>
</dbReference>
<dbReference type="eggNOG" id="COG1473">
    <property type="taxonomic scope" value="Bacteria"/>
</dbReference>
<gene>
    <name evidence="4" type="ORF">BSCA_0836</name>
</gene>
<dbReference type="InterPro" id="IPR017439">
    <property type="entry name" value="Amidohydrolase"/>
</dbReference>
<sequence>MGSIYPQLLDAVAALRDDAFTVTQYLTAHPEVGGRERESSRFVTEFLERHGYTVERNYMDYPYAFRAYRTDDGRPRAALMCEYDALPDIGHGCGHSLSCGISVLAAMALDRAFPDFPWQIELVGTPAEETEGAKCQLVADGAFDRYDFAAMCHMDHLNAPIMWNLACNDMTITLHGRTAHASASPWKGVNAMNAAELIMHGVALMRSRFKPFMQIHGIVEEGGGLPNVVPDKAVLNYYTRALNLTELAELRRWVRQLVRGVALATGVTYEITQQYPTFAELYRNPIELKAIEETFDDLGQPHGRYETPGASTDAGNVDMLIPTIHMEIRASDPDTSLHTAAFESFMHGERANRTLLDGASAFATVIARLAYEDGLFASIRREHDRYRAEQHADPHIDTGLVEAGGPDGPTSSREE</sequence>
<feature type="compositionally biased region" description="Basic and acidic residues" evidence="2">
    <location>
        <begin position="387"/>
        <end position="396"/>
    </location>
</feature>
<reference evidence="4 5" key="1">
    <citation type="submission" date="2014-03" db="EMBL/GenBank/DDBJ databases">
        <title>Genomics of Bifidobacteria.</title>
        <authorList>
            <person name="Ventura M."/>
            <person name="Milani C."/>
            <person name="Lugli G.A."/>
        </authorList>
    </citation>
    <scope>NUCLEOTIDE SEQUENCE [LARGE SCALE GENOMIC DNA]</scope>
    <source>
        <strain evidence="4 5">LMG 21589</strain>
    </source>
</reference>
<dbReference type="Gene3D" id="3.40.630.10">
    <property type="entry name" value="Zn peptidases"/>
    <property type="match status" value="1"/>
</dbReference>
<keyword evidence="4" id="KW-0378">Hydrolase</keyword>
<evidence type="ECO:0000259" key="3">
    <source>
        <dbReference type="Pfam" id="PF07687"/>
    </source>
</evidence>
<dbReference type="InterPro" id="IPR017144">
    <property type="entry name" value="Xaa-Arg_dipeptidase"/>
</dbReference>
<dbReference type="Proteomes" id="UP000029033">
    <property type="component" value="Unassembled WGS sequence"/>
</dbReference>
<proteinExistence type="inferred from homology"/>
<dbReference type="PANTHER" id="PTHR30575:SF0">
    <property type="entry name" value="XAA-ARG DIPEPTIDASE"/>
    <property type="match status" value="1"/>
</dbReference>
<comment type="caution">
    <text evidence="4">The sequence shown here is derived from an EMBL/GenBank/DDBJ whole genome shotgun (WGS) entry which is preliminary data.</text>
</comment>
<feature type="region of interest" description="Disordered" evidence="2">
    <location>
        <begin position="387"/>
        <end position="415"/>
    </location>
</feature>
<comment type="similarity">
    <text evidence="1">Belongs to the peptidase M20A family.</text>
</comment>
<accession>A0A087DGY1</accession>
<dbReference type="SUPFAM" id="SSF55031">
    <property type="entry name" value="Bacterial exopeptidase dimerisation domain"/>
    <property type="match status" value="1"/>
</dbReference>
<dbReference type="FunFam" id="3.30.70.360:FF:000004">
    <property type="entry name" value="Peptidase M20 domain-containing protein 2"/>
    <property type="match status" value="1"/>
</dbReference>